<evidence type="ECO:0008006" key="5">
    <source>
        <dbReference type="Google" id="ProtNLM"/>
    </source>
</evidence>
<dbReference type="Proteomes" id="UP000518315">
    <property type="component" value="Unassembled WGS sequence"/>
</dbReference>
<accession>A0A3R9C0N8</accession>
<reference evidence="2 3" key="1">
    <citation type="submission" date="2018-11" db="EMBL/GenBank/DDBJ databases">
        <authorList>
            <person name="Huo Y."/>
        </authorList>
    </citation>
    <scope>NUCLEOTIDE SEQUENCE [LARGE SCALE GENOMIC DNA]</scope>
    <source>
        <strain evidence="2 3">DSM 30132</strain>
    </source>
</reference>
<organism evidence="2 3">
    <name type="scientific">Rhizobium pisi</name>
    <dbReference type="NCBI Taxonomy" id="574561"/>
    <lineage>
        <taxon>Bacteria</taxon>
        <taxon>Pseudomonadati</taxon>
        <taxon>Pseudomonadota</taxon>
        <taxon>Alphaproteobacteria</taxon>
        <taxon>Hyphomicrobiales</taxon>
        <taxon>Rhizobiaceae</taxon>
        <taxon>Rhizobium/Agrobacterium group</taxon>
        <taxon>Rhizobium</taxon>
    </lineage>
</organism>
<reference evidence="1 4" key="2">
    <citation type="submission" date="2020-08" db="EMBL/GenBank/DDBJ databases">
        <title>Genomic Encyclopedia of Type Strains, Phase III (KMG-III): the genomes of soil and plant-associated and newly described type strains.</title>
        <authorList>
            <person name="Whitman W."/>
        </authorList>
    </citation>
    <scope>NUCLEOTIDE SEQUENCE [LARGE SCALE GENOMIC DNA]</scope>
    <source>
        <strain evidence="1 4">CECT 4113</strain>
    </source>
</reference>
<comment type="caution">
    <text evidence="2">The sequence shown here is derived from an EMBL/GenBank/DDBJ whole genome shotgun (WGS) entry which is preliminary data.</text>
</comment>
<dbReference type="OrthoDB" id="8371702at2"/>
<evidence type="ECO:0000313" key="4">
    <source>
        <dbReference type="Proteomes" id="UP000518315"/>
    </source>
</evidence>
<dbReference type="Proteomes" id="UP000277279">
    <property type="component" value="Unassembled WGS sequence"/>
</dbReference>
<evidence type="ECO:0000313" key="2">
    <source>
        <dbReference type="EMBL" id="RSB65874.1"/>
    </source>
</evidence>
<dbReference type="RefSeq" id="WP_125848756.1">
    <property type="nucleotide sequence ID" value="NZ_JACHXH010000025.1"/>
</dbReference>
<keyword evidence="4" id="KW-1185">Reference proteome</keyword>
<name>A0A3R9C0N8_9HYPH</name>
<protein>
    <recommendedName>
        <fullName evidence="5">Helix-turn-helix domain-containing protein</fullName>
    </recommendedName>
</protein>
<sequence length="77" mass="8674">MQKLGKDRKTPWRKVHEKIGLSPAELARTIGRHRSKISRALGDGEGLIGGRDQLLLMKVARERGIALSADEMMPERR</sequence>
<gene>
    <name evidence="2" type="ORF">EFD55_25880</name>
    <name evidence="1" type="ORF">FHS26_005594</name>
</gene>
<evidence type="ECO:0000313" key="3">
    <source>
        <dbReference type="Proteomes" id="UP000277279"/>
    </source>
</evidence>
<dbReference type="EMBL" id="RJJT01000022">
    <property type="protein sequence ID" value="RSB65874.1"/>
    <property type="molecule type" value="Genomic_DNA"/>
</dbReference>
<evidence type="ECO:0000313" key="1">
    <source>
        <dbReference type="EMBL" id="MBB3137826.1"/>
    </source>
</evidence>
<dbReference type="EMBL" id="JACHXH010000025">
    <property type="protein sequence ID" value="MBB3137826.1"/>
    <property type="molecule type" value="Genomic_DNA"/>
</dbReference>
<dbReference type="AlphaFoldDB" id="A0A3R9C0N8"/>
<proteinExistence type="predicted"/>